<proteinExistence type="predicted"/>
<evidence type="ECO:0008006" key="4">
    <source>
        <dbReference type="Google" id="ProtNLM"/>
    </source>
</evidence>
<dbReference type="Proteomes" id="UP001189429">
    <property type="component" value="Unassembled WGS sequence"/>
</dbReference>
<feature type="compositionally biased region" description="Basic residues" evidence="1">
    <location>
        <begin position="51"/>
        <end position="67"/>
    </location>
</feature>
<gene>
    <name evidence="2" type="ORF">PCOR1329_LOCUS14822</name>
</gene>
<feature type="region of interest" description="Disordered" evidence="1">
    <location>
        <begin position="1"/>
        <end position="155"/>
    </location>
</feature>
<feature type="region of interest" description="Disordered" evidence="1">
    <location>
        <begin position="286"/>
        <end position="311"/>
    </location>
</feature>
<evidence type="ECO:0000256" key="1">
    <source>
        <dbReference type="SAM" id="MobiDB-lite"/>
    </source>
</evidence>
<dbReference type="EMBL" id="CAUYUJ010004447">
    <property type="protein sequence ID" value="CAK0809608.1"/>
    <property type="molecule type" value="Genomic_DNA"/>
</dbReference>
<keyword evidence="3" id="KW-1185">Reference proteome</keyword>
<feature type="compositionally biased region" description="Basic and acidic residues" evidence="1">
    <location>
        <begin position="140"/>
        <end position="155"/>
    </location>
</feature>
<feature type="compositionally biased region" description="Polar residues" evidence="1">
    <location>
        <begin position="23"/>
        <end position="37"/>
    </location>
</feature>
<feature type="compositionally biased region" description="Basic and acidic residues" evidence="1">
    <location>
        <begin position="298"/>
        <end position="307"/>
    </location>
</feature>
<reference evidence="2" key="1">
    <citation type="submission" date="2023-10" db="EMBL/GenBank/DDBJ databases">
        <authorList>
            <person name="Chen Y."/>
            <person name="Shah S."/>
            <person name="Dougan E. K."/>
            <person name="Thang M."/>
            <person name="Chan C."/>
        </authorList>
    </citation>
    <scope>NUCLEOTIDE SEQUENCE [LARGE SCALE GENOMIC DNA]</scope>
</reference>
<accession>A0ABN9QTL5</accession>
<protein>
    <recommendedName>
        <fullName evidence="4">Nuclear transcription factor Y subunit</fullName>
    </recommendedName>
</protein>
<name>A0ABN9QTL5_9DINO</name>
<feature type="compositionally biased region" description="Basic and acidic residues" evidence="1">
    <location>
        <begin position="97"/>
        <end position="116"/>
    </location>
</feature>
<organism evidence="2 3">
    <name type="scientific">Prorocentrum cordatum</name>
    <dbReference type="NCBI Taxonomy" id="2364126"/>
    <lineage>
        <taxon>Eukaryota</taxon>
        <taxon>Sar</taxon>
        <taxon>Alveolata</taxon>
        <taxon>Dinophyceae</taxon>
        <taxon>Prorocentrales</taxon>
        <taxon>Prorocentraceae</taxon>
        <taxon>Prorocentrum</taxon>
    </lineage>
</organism>
<comment type="caution">
    <text evidence="2">The sequence shown here is derived from an EMBL/GenBank/DDBJ whole genome shotgun (WGS) entry which is preliminary data.</text>
</comment>
<sequence length="326" mass="35488">MEEEEVDFPPRAGARHRPRSAWAQATSDSTPAETSTAIGAARNDATGRPAPRVRRPARRARPRRQPRRLPGSAERAALAAPRRRRRRRPPPTTSSIARKECAGAARAQEHRRDQQRRLQGQGAGADGLVGPEQVVQAPARRKEHDGRCEQARERVRDPEGVEGRLVLPEAIQHVGRRLPAIAVGDSDADQSIRAPREHSSYRYYSCDGARRAKLGRQLRIQREHLRRGRERIAAEWHAAKNRAGRSGGPGGLWRVAQGKLAAAAMMQAATNSDNADVTFVPRSCAGAAKGSTSKPHAARADARRCPGFERPPNAAAASSLLLATAT</sequence>
<evidence type="ECO:0000313" key="3">
    <source>
        <dbReference type="Proteomes" id="UP001189429"/>
    </source>
</evidence>
<evidence type="ECO:0000313" key="2">
    <source>
        <dbReference type="EMBL" id="CAK0809608.1"/>
    </source>
</evidence>